<dbReference type="AlphaFoldDB" id="A0A074V5F4"/>
<dbReference type="Proteomes" id="UP000027644">
    <property type="component" value="Unassembled WGS sequence"/>
</dbReference>
<protein>
    <submittedName>
        <fullName evidence="1">Uncharacterized protein</fullName>
    </submittedName>
</protein>
<name>A0A074V5F4_9NEIS</name>
<organism evidence="1 2">
    <name type="scientific">Snodgrassella alvi SCGC AB-598-J21</name>
    <dbReference type="NCBI Taxonomy" id="1385367"/>
    <lineage>
        <taxon>Bacteria</taxon>
        <taxon>Pseudomonadati</taxon>
        <taxon>Pseudomonadota</taxon>
        <taxon>Betaproteobacteria</taxon>
        <taxon>Neisseriales</taxon>
        <taxon>Neisseriaceae</taxon>
        <taxon>Snodgrassella</taxon>
    </lineage>
</organism>
<evidence type="ECO:0000313" key="2">
    <source>
        <dbReference type="Proteomes" id="UP000027644"/>
    </source>
</evidence>
<gene>
    <name evidence="1" type="ORF">SASC598J21_017870</name>
</gene>
<proteinExistence type="predicted"/>
<sequence length="72" mass="8392">MDLNYKRKGKKIVLTVSQTEFYRQPSKKRSPNAIHCGSIKKRTKVISRVTFPDFDTALAYGNQLYLRSKHEC</sequence>
<reference evidence="1 2" key="1">
    <citation type="journal article" date="2014" name="PLoS Genet.">
        <title>Hidden diversity in honey bee gut symbionts detected by single-cell genomics.</title>
        <authorList>
            <person name="Engel P."/>
            <person name="Stepanauskas R."/>
            <person name="Moran N."/>
        </authorList>
    </citation>
    <scope>NUCLEOTIDE SEQUENCE [LARGE SCALE GENOMIC DNA]</scope>
    <source>
        <strain evidence="1 2">SCGC AB-598-J21</strain>
    </source>
</reference>
<dbReference type="EMBL" id="AVQL01000451">
    <property type="protein sequence ID" value="KEQ00386.1"/>
    <property type="molecule type" value="Genomic_DNA"/>
</dbReference>
<accession>A0A074V5F4</accession>
<evidence type="ECO:0000313" key="1">
    <source>
        <dbReference type="EMBL" id="KEQ00386.1"/>
    </source>
</evidence>
<comment type="caution">
    <text evidence="1">The sequence shown here is derived from an EMBL/GenBank/DDBJ whole genome shotgun (WGS) entry which is preliminary data.</text>
</comment>